<feature type="transmembrane region" description="Helical" evidence="6">
    <location>
        <begin position="375"/>
        <end position="396"/>
    </location>
</feature>
<dbReference type="GO" id="GO:0022857">
    <property type="term" value="F:transmembrane transporter activity"/>
    <property type="evidence" value="ECO:0007669"/>
    <property type="project" value="InterPro"/>
</dbReference>
<feature type="transmembrane region" description="Helical" evidence="6">
    <location>
        <begin position="240"/>
        <end position="262"/>
    </location>
</feature>
<evidence type="ECO:0000256" key="4">
    <source>
        <dbReference type="ARBA" id="ARBA00023136"/>
    </source>
</evidence>
<dbReference type="Proteomes" id="UP000046393">
    <property type="component" value="Unplaced"/>
</dbReference>
<keyword evidence="4 6" id="KW-0472">Membrane</keyword>
<dbReference type="SUPFAM" id="SSF103473">
    <property type="entry name" value="MFS general substrate transporter"/>
    <property type="match status" value="1"/>
</dbReference>
<keyword evidence="7" id="KW-1185">Reference proteome</keyword>
<evidence type="ECO:0000256" key="1">
    <source>
        <dbReference type="ARBA" id="ARBA00004141"/>
    </source>
</evidence>
<evidence type="ECO:0000256" key="6">
    <source>
        <dbReference type="SAM" id="Phobius"/>
    </source>
</evidence>
<dbReference type="Gene3D" id="1.20.1250.20">
    <property type="entry name" value="MFS general substrate transporter like domains"/>
    <property type="match status" value="1"/>
</dbReference>
<sequence>MGDNNRKDDDGSVRMMAMSGGEKPSSSSGFQTYAMEPLLVFYMFTSFVKYPVFQTLLFEKSCVVRYKANIFNPFSRCLVFQEQLFGNIDNFQDELFCQNTSLVHNDVDLQTDANHLYLLSTLCILVPSIPSALVLGSLSDIWNAKIPVLVPLFGLVVGDINYILQSVFFDVDPHWLLASDFACGICGGYSALIGTVFSYSAKKSKNSCRGRKIAFLEGGMGLGATFGFLFSGLIRRYLDFSGTFVFILFLHIICILYVIVFTKSIRISSTLRVGASIADDNRLIRSLKQRVMDVWLVTTKLRPTRIILLLSLLALVVELFSFSGVNDIQYSFFRFKLKWTDKEYGWYSGLTYGLGTASVLFLYPWLRRICGLDDLAICAVALLMKIASLISIAFVFSNWFAFATVPLSVFNRCISAALRTTVSESVEVYEQGRIFSVISILDSIVSMGGSLIFNTLYPLTLPSFSYLCYIIVAVVLLVPLFISLYLLYRKRSLPGSNSTMDSNSDFSI</sequence>
<feature type="compositionally biased region" description="Basic and acidic residues" evidence="5">
    <location>
        <begin position="1"/>
        <end position="12"/>
    </location>
</feature>
<evidence type="ECO:0000256" key="5">
    <source>
        <dbReference type="SAM" id="MobiDB-lite"/>
    </source>
</evidence>
<dbReference type="AlphaFoldDB" id="A0A158R3R9"/>
<feature type="transmembrane region" description="Helical" evidence="6">
    <location>
        <begin position="148"/>
        <end position="169"/>
    </location>
</feature>
<name>A0A158R3R9_9BILA</name>
<feature type="transmembrane region" description="Helical" evidence="6">
    <location>
        <begin position="175"/>
        <end position="201"/>
    </location>
</feature>
<evidence type="ECO:0000256" key="3">
    <source>
        <dbReference type="ARBA" id="ARBA00022989"/>
    </source>
</evidence>
<dbReference type="PANTHER" id="PTHR23507">
    <property type="entry name" value="ZGC:174356"/>
    <property type="match status" value="1"/>
</dbReference>
<keyword evidence="2 6" id="KW-0812">Transmembrane</keyword>
<dbReference type="InterPro" id="IPR036259">
    <property type="entry name" value="MFS_trans_sf"/>
</dbReference>
<feature type="transmembrane region" description="Helical" evidence="6">
    <location>
        <begin position="116"/>
        <end position="136"/>
    </location>
</feature>
<dbReference type="WBParaSite" id="SMUV_0000010301-mRNA-1">
    <property type="protein sequence ID" value="SMUV_0000010301-mRNA-1"/>
    <property type="gene ID" value="SMUV_0000010301"/>
</dbReference>
<accession>A0A158R3R9</accession>
<keyword evidence="3 6" id="KW-1133">Transmembrane helix</keyword>
<dbReference type="InterPro" id="IPR011701">
    <property type="entry name" value="MFS"/>
</dbReference>
<organism evidence="7 8">
    <name type="scientific">Syphacia muris</name>
    <dbReference type="NCBI Taxonomy" id="451379"/>
    <lineage>
        <taxon>Eukaryota</taxon>
        <taxon>Metazoa</taxon>
        <taxon>Ecdysozoa</taxon>
        <taxon>Nematoda</taxon>
        <taxon>Chromadorea</taxon>
        <taxon>Rhabditida</taxon>
        <taxon>Spirurina</taxon>
        <taxon>Oxyuridomorpha</taxon>
        <taxon>Oxyuroidea</taxon>
        <taxon>Oxyuridae</taxon>
        <taxon>Syphacia</taxon>
    </lineage>
</organism>
<evidence type="ECO:0000256" key="2">
    <source>
        <dbReference type="ARBA" id="ARBA00022692"/>
    </source>
</evidence>
<comment type="subcellular location">
    <subcellularLocation>
        <location evidence="1">Membrane</location>
        <topology evidence="1">Multi-pass membrane protein</topology>
    </subcellularLocation>
</comment>
<reference evidence="8" key="1">
    <citation type="submission" date="2016-04" db="UniProtKB">
        <authorList>
            <consortium name="WormBaseParasite"/>
        </authorList>
    </citation>
    <scope>IDENTIFICATION</scope>
</reference>
<evidence type="ECO:0000313" key="7">
    <source>
        <dbReference type="Proteomes" id="UP000046393"/>
    </source>
</evidence>
<feature type="region of interest" description="Disordered" evidence="5">
    <location>
        <begin position="1"/>
        <end position="26"/>
    </location>
</feature>
<feature type="transmembrane region" description="Helical" evidence="6">
    <location>
        <begin position="306"/>
        <end position="324"/>
    </location>
</feature>
<feature type="transmembrane region" description="Helical" evidence="6">
    <location>
        <begin position="344"/>
        <end position="363"/>
    </location>
</feature>
<evidence type="ECO:0000313" key="8">
    <source>
        <dbReference type="WBParaSite" id="SMUV_0000010301-mRNA-1"/>
    </source>
</evidence>
<feature type="transmembrane region" description="Helical" evidence="6">
    <location>
        <begin position="213"/>
        <end position="234"/>
    </location>
</feature>
<protein>
    <submittedName>
        <fullName evidence="8">Proton-coupled folate transporter</fullName>
    </submittedName>
</protein>
<proteinExistence type="predicted"/>
<dbReference type="Pfam" id="PF07690">
    <property type="entry name" value="MFS_1"/>
    <property type="match status" value="1"/>
</dbReference>
<dbReference type="STRING" id="451379.A0A158R3R9"/>
<dbReference type="PANTHER" id="PTHR23507:SF1">
    <property type="entry name" value="FI18259P1-RELATED"/>
    <property type="match status" value="1"/>
</dbReference>
<dbReference type="GO" id="GO:0016020">
    <property type="term" value="C:membrane"/>
    <property type="evidence" value="ECO:0007669"/>
    <property type="project" value="UniProtKB-SubCell"/>
</dbReference>
<feature type="transmembrane region" description="Helical" evidence="6">
    <location>
        <begin position="463"/>
        <end position="488"/>
    </location>
</feature>